<dbReference type="Gene3D" id="1.10.10.60">
    <property type="entry name" value="Homeodomain-like"/>
    <property type="match status" value="2"/>
</dbReference>
<dbReference type="OMA" id="MNSFACA"/>
<dbReference type="InterPro" id="IPR000047">
    <property type="entry name" value="HTH_motif"/>
</dbReference>
<reference evidence="9" key="3">
    <citation type="submission" date="2025-09" db="UniProtKB">
        <authorList>
            <consortium name="Ensembl"/>
        </authorList>
    </citation>
    <scope>IDENTIFICATION</scope>
</reference>
<evidence type="ECO:0000313" key="10">
    <source>
        <dbReference type="Proteomes" id="UP000005225"/>
    </source>
</evidence>
<feature type="domain" description="Homeobox" evidence="8">
    <location>
        <begin position="88"/>
        <end position="148"/>
    </location>
</feature>
<dbReference type="SUPFAM" id="SSF46689">
    <property type="entry name" value="Homeodomain-like"/>
    <property type="match status" value="2"/>
</dbReference>
<dbReference type="InParanoid" id="H0XT98"/>
<dbReference type="AlphaFoldDB" id="H0XT98"/>
<feature type="DNA-binding region" description="Homeobox" evidence="6">
    <location>
        <begin position="15"/>
        <end position="74"/>
    </location>
</feature>
<dbReference type="GO" id="GO:0000981">
    <property type="term" value="F:DNA-binding transcription factor activity, RNA polymerase II-specific"/>
    <property type="evidence" value="ECO:0007669"/>
    <property type="project" value="TreeGrafter"/>
</dbReference>
<dbReference type="FunFam" id="1.10.10.60:FF:000325">
    <property type="entry name" value="Double homeobox protein 4"/>
    <property type="match status" value="1"/>
</dbReference>
<dbReference type="Ensembl" id="ENSOGAT00000005589.2">
    <property type="protein sequence ID" value="ENSOGAP00000019340.1"/>
    <property type="gene ID" value="ENSOGAG00000005588.2"/>
</dbReference>
<evidence type="ECO:0000256" key="5">
    <source>
        <dbReference type="ARBA" id="ARBA00023242"/>
    </source>
</evidence>
<reference evidence="10" key="1">
    <citation type="submission" date="2011-03" db="EMBL/GenBank/DDBJ databases">
        <title>Version 3 of the genome sequence of Otolemur garnettii (Bushbaby).</title>
        <authorList>
            <consortium name="The Broad Institute Genome Sequencing Platform"/>
            <person name="Di Palma F."/>
            <person name="Johnson J."/>
            <person name="Lander E.S."/>
            <person name="Lindblad-Toh K."/>
            <person name="Jaffe D.B."/>
            <person name="Gnerre S."/>
            <person name="MacCallum I."/>
            <person name="Przybylski D."/>
            <person name="Ribeiro F.J."/>
            <person name="Burton J.N."/>
            <person name="Walker B.J."/>
            <person name="Sharpe T."/>
            <person name="Hall G."/>
        </authorList>
    </citation>
    <scope>NUCLEOTIDE SEQUENCE [LARGE SCALE GENOMIC DNA]</scope>
</reference>
<protein>
    <recommendedName>
        <fullName evidence="8">Homeobox domain-containing protein</fullName>
    </recommendedName>
</protein>
<evidence type="ECO:0000256" key="2">
    <source>
        <dbReference type="ARBA" id="ARBA00022737"/>
    </source>
</evidence>
<dbReference type="PANTHER" id="PTHR46123">
    <property type="entry name" value="MIX-TYPE HOMEOBOX GENE 1-RELATED"/>
    <property type="match status" value="1"/>
</dbReference>
<reference evidence="9" key="2">
    <citation type="submission" date="2025-08" db="UniProtKB">
        <authorList>
            <consortium name="Ensembl"/>
        </authorList>
    </citation>
    <scope>IDENTIFICATION</scope>
</reference>
<dbReference type="STRING" id="30611.ENSOGAP00000019340"/>
<dbReference type="InterPro" id="IPR051306">
    <property type="entry name" value="Homeobox_regulator"/>
</dbReference>
<keyword evidence="5 6" id="KW-0539">Nucleus</keyword>
<feature type="domain" description="Homeobox" evidence="8">
    <location>
        <begin position="13"/>
        <end position="73"/>
    </location>
</feature>
<evidence type="ECO:0000256" key="7">
    <source>
        <dbReference type="RuleBase" id="RU000682"/>
    </source>
</evidence>
<proteinExistence type="predicted"/>
<dbReference type="InterPro" id="IPR001356">
    <property type="entry name" value="HD"/>
</dbReference>
<comment type="subcellular location">
    <subcellularLocation>
        <location evidence="1 6 7">Nucleus</location>
    </subcellularLocation>
</comment>
<accession>H0XT98</accession>
<dbReference type="FunCoup" id="H0XT98">
    <property type="interactions" value="76"/>
</dbReference>
<keyword evidence="2" id="KW-0677">Repeat</keyword>
<dbReference type="CDD" id="cd00086">
    <property type="entry name" value="homeodomain"/>
    <property type="match status" value="2"/>
</dbReference>
<keyword evidence="3 6" id="KW-0238">DNA-binding</keyword>
<dbReference type="GO" id="GO:0005634">
    <property type="term" value="C:nucleus"/>
    <property type="evidence" value="ECO:0007669"/>
    <property type="project" value="UniProtKB-SubCell"/>
</dbReference>
<evidence type="ECO:0000259" key="8">
    <source>
        <dbReference type="PROSITE" id="PS50071"/>
    </source>
</evidence>
<evidence type="ECO:0000256" key="3">
    <source>
        <dbReference type="ARBA" id="ARBA00023125"/>
    </source>
</evidence>
<dbReference type="eggNOG" id="KOG0849">
    <property type="taxonomic scope" value="Eukaryota"/>
</dbReference>
<dbReference type="PANTHER" id="PTHR46123:SF3">
    <property type="entry name" value="DOUBLE HOMEOBOX PROTEIN 1-RELATED"/>
    <property type="match status" value="1"/>
</dbReference>
<dbReference type="GeneTree" id="ENSGT00940000154537"/>
<dbReference type="Proteomes" id="UP000005225">
    <property type="component" value="Unassembled WGS sequence"/>
</dbReference>
<dbReference type="PROSITE" id="PS50071">
    <property type="entry name" value="HOMEOBOX_2"/>
    <property type="match status" value="2"/>
</dbReference>
<evidence type="ECO:0000256" key="1">
    <source>
        <dbReference type="ARBA" id="ARBA00004123"/>
    </source>
</evidence>
<dbReference type="PRINTS" id="PR00031">
    <property type="entry name" value="HTHREPRESSR"/>
</dbReference>
<dbReference type="GO" id="GO:0000977">
    <property type="term" value="F:RNA polymerase II transcription regulatory region sequence-specific DNA binding"/>
    <property type="evidence" value="ECO:0007669"/>
    <property type="project" value="TreeGrafter"/>
</dbReference>
<evidence type="ECO:0000256" key="6">
    <source>
        <dbReference type="PROSITE-ProRule" id="PRU00108"/>
    </source>
</evidence>
<feature type="DNA-binding region" description="Homeobox" evidence="6">
    <location>
        <begin position="90"/>
        <end position="149"/>
    </location>
</feature>
<keyword evidence="10" id="KW-1185">Reference proteome</keyword>
<name>H0XT98_OTOGA</name>
<evidence type="ECO:0000256" key="4">
    <source>
        <dbReference type="ARBA" id="ARBA00023155"/>
    </source>
</evidence>
<dbReference type="HOGENOM" id="CLU_049543_1_1_1"/>
<dbReference type="Pfam" id="PF00046">
    <property type="entry name" value="Homeodomain"/>
    <property type="match status" value="2"/>
</dbReference>
<sequence length="156" mass="17782">MDSPSVSGCRAPGEARRTRIALSQTQKAVLQASFTVNPYPGIGTREKLARQTGLAEPRIQIWFKNQRSQVVRQKRQAAEPWPLEGLPREERRKRTAISAWQSSVLLRAFDSNRFPGIATREELAKQTGLPESRIQIWFQNRRARHPGRKEQTPAQA</sequence>
<organism evidence="9 10">
    <name type="scientific">Otolemur garnettii</name>
    <name type="common">Small-eared galago</name>
    <name type="synonym">Garnett's greater bushbaby</name>
    <dbReference type="NCBI Taxonomy" id="30611"/>
    <lineage>
        <taxon>Eukaryota</taxon>
        <taxon>Metazoa</taxon>
        <taxon>Chordata</taxon>
        <taxon>Craniata</taxon>
        <taxon>Vertebrata</taxon>
        <taxon>Euteleostomi</taxon>
        <taxon>Mammalia</taxon>
        <taxon>Eutheria</taxon>
        <taxon>Euarchontoglires</taxon>
        <taxon>Primates</taxon>
        <taxon>Strepsirrhini</taxon>
        <taxon>Lorisiformes</taxon>
        <taxon>Galagidae</taxon>
        <taxon>Otolemur</taxon>
    </lineage>
</organism>
<evidence type="ECO:0000313" key="9">
    <source>
        <dbReference type="Ensembl" id="ENSOGAP00000019340.1"/>
    </source>
</evidence>
<keyword evidence="4 6" id="KW-0371">Homeobox</keyword>
<dbReference type="SMART" id="SM00389">
    <property type="entry name" value="HOX"/>
    <property type="match status" value="2"/>
</dbReference>
<dbReference type="EMBL" id="AAQR03087427">
    <property type="status" value="NOT_ANNOTATED_CDS"/>
    <property type="molecule type" value="Genomic_DNA"/>
</dbReference>
<dbReference type="InterPro" id="IPR009057">
    <property type="entry name" value="Homeodomain-like_sf"/>
</dbReference>